<dbReference type="OrthoDB" id="9785375at2"/>
<evidence type="ECO:0000313" key="1">
    <source>
        <dbReference type="EMBL" id="RDC54295.1"/>
    </source>
</evidence>
<keyword evidence="2" id="KW-1185">Reference proteome</keyword>
<organism evidence="1 2">
    <name type="scientific">Pedobacter chinensis</name>
    <dbReference type="NCBI Taxonomy" id="2282421"/>
    <lineage>
        <taxon>Bacteria</taxon>
        <taxon>Pseudomonadati</taxon>
        <taxon>Bacteroidota</taxon>
        <taxon>Sphingobacteriia</taxon>
        <taxon>Sphingobacteriales</taxon>
        <taxon>Sphingobacteriaceae</taxon>
        <taxon>Pedobacter</taxon>
    </lineage>
</organism>
<dbReference type="RefSeq" id="WP_115404954.1">
    <property type="nucleotide sequence ID" value="NZ_QPKV01000015.1"/>
</dbReference>
<dbReference type="SUPFAM" id="SSF53448">
    <property type="entry name" value="Nucleotide-diphospho-sugar transferases"/>
    <property type="match status" value="1"/>
</dbReference>
<dbReference type="EMBL" id="QPKV01000015">
    <property type="protein sequence ID" value="RDC54295.1"/>
    <property type="molecule type" value="Genomic_DNA"/>
</dbReference>
<accession>A0A369PSP3</accession>
<dbReference type="AlphaFoldDB" id="A0A369PSP3"/>
<gene>
    <name evidence="1" type="ORF">DU508_22675</name>
</gene>
<proteinExistence type="predicted"/>
<dbReference type="Proteomes" id="UP000253961">
    <property type="component" value="Unassembled WGS sequence"/>
</dbReference>
<sequence>MKKTPVLLITFSRPETTQYVFEAIRDYKPEKLYIFSDGPRTDRYDSDSTKINETRNLLAHVDWDCEVVTRFLFENQGCGAGVSGAISWAFETTERLIILEDDCLPSQSFFTFCDHLLEEYAIDDRVMHIAGTRWNEEFKIEGNKNYFFSKYGHIWGWATWKRAWQTYDFQMKDWPEFDEKRLLDRILDNYFPLVKRWQYMFNDIYNQKLKHTWDYQWQFAIFKGNGLCITPIQNLITNIGDVGEHFSEATSAHHRVRAEIVGDLSRPEYFHSEYKFDAYHGRKFFLGGRSRFKILYDQIFGKLMQRSMRYKKT</sequence>
<evidence type="ECO:0008006" key="3">
    <source>
        <dbReference type="Google" id="ProtNLM"/>
    </source>
</evidence>
<reference evidence="1 2" key="1">
    <citation type="submission" date="2018-07" db="EMBL/GenBank/DDBJ databases">
        <title>Pedobacter sp. nov., isolated from soil.</title>
        <authorList>
            <person name="Zhou L.Y."/>
            <person name="Du Z.J."/>
        </authorList>
    </citation>
    <scope>NUCLEOTIDE SEQUENCE [LARGE SCALE GENOMIC DNA]</scope>
    <source>
        <strain evidence="1 2">JDX94</strain>
    </source>
</reference>
<dbReference type="Gene3D" id="3.90.550.10">
    <property type="entry name" value="Spore Coat Polysaccharide Biosynthesis Protein SpsA, Chain A"/>
    <property type="match status" value="1"/>
</dbReference>
<evidence type="ECO:0000313" key="2">
    <source>
        <dbReference type="Proteomes" id="UP000253961"/>
    </source>
</evidence>
<protein>
    <recommendedName>
        <fullName evidence="3">Nucleotide-diphospho-sugar transferase</fullName>
    </recommendedName>
</protein>
<comment type="caution">
    <text evidence="1">The sequence shown here is derived from an EMBL/GenBank/DDBJ whole genome shotgun (WGS) entry which is preliminary data.</text>
</comment>
<dbReference type="InterPro" id="IPR029044">
    <property type="entry name" value="Nucleotide-diphossugar_trans"/>
</dbReference>
<name>A0A369PSP3_9SPHI</name>